<feature type="zinc finger region" description="CR-type" evidence="10">
    <location>
        <begin position="127"/>
        <end position="209"/>
    </location>
</feature>
<keyword evidence="3 9" id="KW-0479">Metal-binding</keyword>
<keyword evidence="14" id="KW-1185">Reference proteome</keyword>
<organism evidence="13 14">
    <name type="scientific">Nostocoides vanveenii</name>
    <dbReference type="NCBI Taxonomy" id="330835"/>
    <lineage>
        <taxon>Bacteria</taxon>
        <taxon>Bacillati</taxon>
        <taxon>Actinomycetota</taxon>
        <taxon>Actinomycetes</taxon>
        <taxon>Micrococcales</taxon>
        <taxon>Intrasporangiaceae</taxon>
        <taxon>Nostocoides</taxon>
    </lineage>
</organism>
<evidence type="ECO:0000256" key="2">
    <source>
        <dbReference type="ARBA" id="ARBA00022705"/>
    </source>
</evidence>
<dbReference type="InterPro" id="IPR001623">
    <property type="entry name" value="DnaJ_domain"/>
</dbReference>
<dbReference type="SUPFAM" id="SSF49493">
    <property type="entry name" value="HSP40/DnaJ peptide-binding domain"/>
    <property type="match status" value="2"/>
</dbReference>
<comment type="subcellular location">
    <subcellularLocation>
        <location evidence="9">Cytoplasm</location>
    </subcellularLocation>
</comment>
<evidence type="ECO:0000256" key="3">
    <source>
        <dbReference type="ARBA" id="ARBA00022723"/>
    </source>
</evidence>
<dbReference type="Gene3D" id="2.60.260.20">
    <property type="entry name" value="Urease metallochaperone UreE, N-terminal domain"/>
    <property type="match status" value="2"/>
</dbReference>
<feature type="binding site" evidence="9">
    <location>
        <position position="197"/>
    </location>
    <ligand>
        <name>Zn(2+)</name>
        <dbReference type="ChEBI" id="CHEBI:29105"/>
        <label>1</label>
    </ligand>
</feature>
<feature type="binding site" evidence="9">
    <location>
        <position position="140"/>
    </location>
    <ligand>
        <name>Zn(2+)</name>
        <dbReference type="ChEBI" id="CHEBI:29105"/>
        <label>1</label>
    </ligand>
</feature>
<dbReference type="Pfam" id="PF00684">
    <property type="entry name" value="DnaJ_CXXCXGXG"/>
    <property type="match status" value="1"/>
</dbReference>
<dbReference type="InterPro" id="IPR036410">
    <property type="entry name" value="HSP_DnaJ_Cys-rich_dom_sf"/>
</dbReference>
<dbReference type="PANTHER" id="PTHR43096">
    <property type="entry name" value="DNAJ HOMOLOG 1, MITOCHONDRIAL-RELATED"/>
    <property type="match status" value="1"/>
</dbReference>
<feature type="binding site" evidence="9">
    <location>
        <position position="200"/>
    </location>
    <ligand>
        <name>Zn(2+)</name>
        <dbReference type="ChEBI" id="CHEBI:29105"/>
        <label>1</label>
    </ligand>
</feature>
<feature type="binding site" evidence="9">
    <location>
        <position position="160"/>
    </location>
    <ligand>
        <name>Zn(2+)</name>
        <dbReference type="ChEBI" id="CHEBI:29105"/>
        <label>2</label>
    </ligand>
</feature>
<accession>A0ABP4WN44</accession>
<feature type="repeat" description="CXXCXGXG motif" evidence="9">
    <location>
        <begin position="197"/>
        <end position="204"/>
    </location>
</feature>
<reference evidence="14" key="1">
    <citation type="journal article" date="2019" name="Int. J. Syst. Evol. Microbiol.">
        <title>The Global Catalogue of Microorganisms (GCM) 10K type strain sequencing project: providing services to taxonomists for standard genome sequencing and annotation.</title>
        <authorList>
            <consortium name="The Broad Institute Genomics Platform"/>
            <consortium name="The Broad Institute Genome Sequencing Center for Infectious Disease"/>
            <person name="Wu L."/>
            <person name="Ma J."/>
        </authorList>
    </citation>
    <scope>NUCLEOTIDE SEQUENCE [LARGE SCALE GENOMIC DNA]</scope>
    <source>
        <strain evidence="14">JCM 15591</strain>
    </source>
</reference>
<dbReference type="PANTHER" id="PTHR43096:SF48">
    <property type="entry name" value="CHAPERONE PROTEIN DNAJ"/>
    <property type="match status" value="1"/>
</dbReference>
<gene>
    <name evidence="9 13" type="primary">dnaJ</name>
    <name evidence="13" type="ORF">GCM10009810_17420</name>
</gene>
<keyword evidence="4 9" id="KW-0677">Repeat</keyword>
<proteinExistence type="inferred from homology"/>
<evidence type="ECO:0000256" key="4">
    <source>
        <dbReference type="ARBA" id="ARBA00022737"/>
    </source>
</evidence>
<dbReference type="SUPFAM" id="SSF57938">
    <property type="entry name" value="DnaJ/Hsp40 cysteine-rich domain"/>
    <property type="match status" value="1"/>
</dbReference>
<dbReference type="NCBIfam" id="NF010871">
    <property type="entry name" value="PRK14278.1"/>
    <property type="match status" value="1"/>
</dbReference>
<dbReference type="HAMAP" id="MF_01152">
    <property type="entry name" value="DnaJ"/>
    <property type="match status" value="1"/>
</dbReference>
<comment type="cofactor">
    <cofactor evidence="9">
        <name>Zn(2+)</name>
        <dbReference type="ChEBI" id="CHEBI:29105"/>
    </cofactor>
    <text evidence="9">Binds 2 Zn(2+) ions per monomer.</text>
</comment>
<keyword evidence="1 9" id="KW-0963">Cytoplasm</keyword>
<feature type="binding site" evidence="9">
    <location>
        <position position="143"/>
    </location>
    <ligand>
        <name>Zn(2+)</name>
        <dbReference type="ChEBI" id="CHEBI:29105"/>
        <label>1</label>
    </ligand>
</feature>
<evidence type="ECO:0000313" key="13">
    <source>
        <dbReference type="EMBL" id="GAA1758374.1"/>
    </source>
</evidence>
<feature type="repeat" description="CXXCXGXG motif" evidence="9">
    <location>
        <begin position="157"/>
        <end position="164"/>
    </location>
</feature>
<feature type="binding site" evidence="9">
    <location>
        <position position="183"/>
    </location>
    <ligand>
        <name>Zn(2+)</name>
        <dbReference type="ChEBI" id="CHEBI:29105"/>
        <label>2</label>
    </ligand>
</feature>
<evidence type="ECO:0000259" key="11">
    <source>
        <dbReference type="PROSITE" id="PS50076"/>
    </source>
</evidence>
<keyword evidence="8 9" id="KW-0143">Chaperone</keyword>
<dbReference type="Pfam" id="PF00226">
    <property type="entry name" value="DnaJ"/>
    <property type="match status" value="1"/>
</dbReference>
<evidence type="ECO:0000256" key="7">
    <source>
        <dbReference type="ARBA" id="ARBA00023016"/>
    </source>
</evidence>
<dbReference type="SUPFAM" id="SSF46565">
    <property type="entry name" value="Chaperone J-domain"/>
    <property type="match status" value="1"/>
</dbReference>
<feature type="domain" description="CR-type" evidence="12">
    <location>
        <begin position="127"/>
        <end position="209"/>
    </location>
</feature>
<dbReference type="InterPro" id="IPR012724">
    <property type="entry name" value="DnaJ"/>
</dbReference>
<evidence type="ECO:0000259" key="12">
    <source>
        <dbReference type="PROSITE" id="PS51188"/>
    </source>
</evidence>
<dbReference type="SMART" id="SM00271">
    <property type="entry name" value="DnaJ"/>
    <property type="match status" value="1"/>
</dbReference>
<evidence type="ECO:0000256" key="6">
    <source>
        <dbReference type="ARBA" id="ARBA00022833"/>
    </source>
</evidence>
<dbReference type="PROSITE" id="PS51188">
    <property type="entry name" value="ZF_CR"/>
    <property type="match status" value="1"/>
</dbReference>
<dbReference type="PROSITE" id="PS50076">
    <property type="entry name" value="DNAJ_2"/>
    <property type="match status" value="1"/>
</dbReference>
<dbReference type="NCBIfam" id="NF008035">
    <property type="entry name" value="PRK10767.1"/>
    <property type="match status" value="1"/>
</dbReference>
<evidence type="ECO:0000256" key="10">
    <source>
        <dbReference type="PROSITE-ProRule" id="PRU00546"/>
    </source>
</evidence>
<dbReference type="RefSeq" id="WP_344064900.1">
    <property type="nucleotide sequence ID" value="NZ_BAAAPN010000044.1"/>
</dbReference>
<name>A0ABP4WN44_9MICO</name>
<dbReference type="InterPro" id="IPR002939">
    <property type="entry name" value="DnaJ_C"/>
</dbReference>
<keyword evidence="7 9" id="KW-0346">Stress response</keyword>
<keyword evidence="6 9" id="KW-0862">Zinc</keyword>
<protein>
    <recommendedName>
        <fullName evidence="9">Chaperone protein DnaJ</fullName>
    </recommendedName>
</protein>
<evidence type="ECO:0000256" key="1">
    <source>
        <dbReference type="ARBA" id="ARBA00022490"/>
    </source>
</evidence>
<dbReference type="CDD" id="cd10719">
    <property type="entry name" value="DnaJ_zf"/>
    <property type="match status" value="1"/>
</dbReference>
<dbReference type="CDD" id="cd10747">
    <property type="entry name" value="DnaJ_C"/>
    <property type="match status" value="1"/>
</dbReference>
<feature type="repeat" description="CXXCXGXG motif" evidence="9">
    <location>
        <begin position="140"/>
        <end position="147"/>
    </location>
</feature>
<dbReference type="InterPro" id="IPR008971">
    <property type="entry name" value="HSP40/DnaJ_pept-bd"/>
</dbReference>
<evidence type="ECO:0000313" key="14">
    <source>
        <dbReference type="Proteomes" id="UP001501475"/>
    </source>
</evidence>
<comment type="subunit">
    <text evidence="9">Homodimer.</text>
</comment>
<dbReference type="EMBL" id="BAAAPN010000044">
    <property type="protein sequence ID" value="GAA1758374.1"/>
    <property type="molecule type" value="Genomic_DNA"/>
</dbReference>
<dbReference type="CDD" id="cd06257">
    <property type="entry name" value="DnaJ"/>
    <property type="match status" value="1"/>
</dbReference>
<comment type="domain">
    <text evidence="9">The J domain is necessary and sufficient to stimulate DnaK ATPase activity. Zinc center 1 plays an important role in the autonomous, DnaK-independent chaperone activity of DnaJ. Zinc center 2 is essential for interaction with DnaK and for DnaJ activity.</text>
</comment>
<evidence type="ECO:0000256" key="8">
    <source>
        <dbReference type="ARBA" id="ARBA00023186"/>
    </source>
</evidence>
<feature type="repeat" description="CXXCXGXG motif" evidence="9">
    <location>
        <begin position="183"/>
        <end position="190"/>
    </location>
</feature>
<sequence length="375" mass="39685">MNDYYADLGVARDATPEQIKSAYRKLARKLHPDVNPGAEAEEQFKKVSQAYDVLSDADKRRNYDMGADPYGGQSGGFGQGFSFSDIMDAFFGGAAAGGPGRGPRPRSARGQDGLVRLPIDLGLAVFGGEKELTVETAARCGTCSGDGSQPGTGRRTCDVCGGRGEIQQVQRSFLGQVMTSRPCNACQGFGEVITHPCFECSGQGRVRTQRTMTIKIPGGVDTGTRIHLAGEGEVGPGGGPQGDLYIEVAVNPHSTFQRRGDDLHASLSLPMTAAALGAAMKFDTFDGVQDIDIKPGTQPGETITLRGLGVSHLRANGRGDLIVHADVRTPTRLDPAQEDLLRQLATARGEEAPTGKLASADHGLMGKLRDAFKPR</sequence>
<feature type="binding site" evidence="9">
    <location>
        <position position="157"/>
    </location>
    <ligand>
        <name>Zn(2+)</name>
        <dbReference type="ChEBI" id="CHEBI:29105"/>
        <label>2</label>
    </ligand>
</feature>
<dbReference type="Proteomes" id="UP001501475">
    <property type="component" value="Unassembled WGS sequence"/>
</dbReference>
<keyword evidence="5 9" id="KW-0863">Zinc-finger</keyword>
<dbReference type="InterPro" id="IPR018253">
    <property type="entry name" value="DnaJ_domain_CS"/>
</dbReference>
<dbReference type="InterPro" id="IPR001305">
    <property type="entry name" value="HSP_DnaJ_Cys-rich_dom"/>
</dbReference>
<comment type="function">
    <text evidence="9">Participates actively in the response to hyperosmotic and heat shock by preventing the aggregation of stress-denatured proteins and by disaggregating proteins, also in an autonomous, DnaK-independent fashion. Unfolded proteins bind initially to DnaJ; upon interaction with the DnaJ-bound protein, DnaK hydrolyzes its bound ATP, resulting in the formation of a stable complex. GrpE releases ADP from DnaK; ATP binding to DnaK triggers the release of the substrate protein, thus completing the reaction cycle. Several rounds of ATP-dependent interactions between DnaJ, DnaK and GrpE are required for fully efficient folding. Also involved, together with DnaK and GrpE, in the DNA replication of plasmids through activation of initiation proteins.</text>
</comment>
<dbReference type="Gene3D" id="2.10.230.10">
    <property type="entry name" value="Heat shock protein DnaJ, cysteine-rich domain"/>
    <property type="match status" value="1"/>
</dbReference>
<keyword evidence="2 9" id="KW-0235">DNA replication</keyword>
<dbReference type="PROSITE" id="PS00636">
    <property type="entry name" value="DNAJ_1"/>
    <property type="match status" value="1"/>
</dbReference>
<dbReference type="Pfam" id="PF01556">
    <property type="entry name" value="DnaJ_C"/>
    <property type="match status" value="1"/>
</dbReference>
<evidence type="ECO:0000256" key="5">
    <source>
        <dbReference type="ARBA" id="ARBA00022771"/>
    </source>
</evidence>
<evidence type="ECO:0000256" key="9">
    <source>
        <dbReference type="HAMAP-Rule" id="MF_01152"/>
    </source>
</evidence>
<feature type="domain" description="J" evidence="11">
    <location>
        <begin position="3"/>
        <end position="67"/>
    </location>
</feature>
<dbReference type="InterPro" id="IPR036869">
    <property type="entry name" value="J_dom_sf"/>
</dbReference>
<comment type="similarity">
    <text evidence="9">Belongs to the DnaJ family.</text>
</comment>
<dbReference type="PRINTS" id="PR00625">
    <property type="entry name" value="JDOMAIN"/>
</dbReference>
<dbReference type="Gene3D" id="1.10.287.110">
    <property type="entry name" value="DnaJ domain"/>
    <property type="match status" value="1"/>
</dbReference>
<comment type="caution">
    <text evidence="13">The sequence shown here is derived from an EMBL/GenBank/DDBJ whole genome shotgun (WGS) entry which is preliminary data.</text>
</comment>
<feature type="binding site" evidence="9">
    <location>
        <position position="186"/>
    </location>
    <ligand>
        <name>Zn(2+)</name>
        <dbReference type="ChEBI" id="CHEBI:29105"/>
        <label>2</label>
    </ligand>
</feature>